<name>A0A9W7BK44_9STRA</name>
<evidence type="ECO:0000313" key="3">
    <source>
        <dbReference type="Proteomes" id="UP001162640"/>
    </source>
</evidence>
<feature type="region of interest" description="Disordered" evidence="1">
    <location>
        <begin position="1"/>
        <end position="28"/>
    </location>
</feature>
<feature type="compositionally biased region" description="Polar residues" evidence="1">
    <location>
        <begin position="54"/>
        <end position="83"/>
    </location>
</feature>
<feature type="region of interest" description="Disordered" evidence="1">
    <location>
        <begin position="41"/>
        <end position="87"/>
    </location>
</feature>
<dbReference type="AlphaFoldDB" id="A0A9W7BK44"/>
<dbReference type="Proteomes" id="UP001162640">
    <property type="component" value="Unassembled WGS sequence"/>
</dbReference>
<proteinExistence type="predicted"/>
<protein>
    <submittedName>
        <fullName evidence="2">Uncharacterized protein</fullName>
    </submittedName>
</protein>
<organism evidence="2 3">
    <name type="scientific">Triparma laevis f. inornata</name>
    <dbReference type="NCBI Taxonomy" id="1714386"/>
    <lineage>
        <taxon>Eukaryota</taxon>
        <taxon>Sar</taxon>
        <taxon>Stramenopiles</taxon>
        <taxon>Ochrophyta</taxon>
        <taxon>Bolidophyceae</taxon>
        <taxon>Parmales</taxon>
        <taxon>Triparmaceae</taxon>
        <taxon>Triparma</taxon>
    </lineage>
</organism>
<evidence type="ECO:0000313" key="2">
    <source>
        <dbReference type="EMBL" id="GMH88479.1"/>
    </source>
</evidence>
<comment type="caution">
    <text evidence="2">The sequence shown here is derived from an EMBL/GenBank/DDBJ whole genome shotgun (WGS) entry which is preliminary data.</text>
</comment>
<reference evidence="3" key="1">
    <citation type="journal article" date="2023" name="Commun. Biol.">
        <title>Genome analysis of Parmales, the sister group of diatoms, reveals the evolutionary specialization of diatoms from phago-mixotrophs to photoautotrophs.</title>
        <authorList>
            <person name="Ban H."/>
            <person name="Sato S."/>
            <person name="Yoshikawa S."/>
            <person name="Yamada K."/>
            <person name="Nakamura Y."/>
            <person name="Ichinomiya M."/>
            <person name="Sato N."/>
            <person name="Blanc-Mathieu R."/>
            <person name="Endo H."/>
            <person name="Kuwata A."/>
            <person name="Ogata H."/>
        </authorList>
    </citation>
    <scope>NUCLEOTIDE SEQUENCE [LARGE SCALE GENOMIC DNA]</scope>
</reference>
<accession>A0A9W7BK44</accession>
<evidence type="ECO:0000256" key="1">
    <source>
        <dbReference type="SAM" id="MobiDB-lite"/>
    </source>
</evidence>
<feature type="compositionally biased region" description="Basic and acidic residues" evidence="1">
    <location>
        <begin position="44"/>
        <end position="53"/>
    </location>
</feature>
<dbReference type="EMBL" id="BLQM01000413">
    <property type="protein sequence ID" value="GMH88479.1"/>
    <property type="molecule type" value="Genomic_DNA"/>
</dbReference>
<gene>
    <name evidence="2" type="ORF">TL16_g11169</name>
</gene>
<sequence length="685" mass="76557">MDSDDEKNELTKEYSLVAGPVNSKGRPVKVIPKDQSKIHYGLKRAVEKQESGRKTTTTEVALPKSQLSHLPGETTNELKQSNPSERKSALLKSLSSKKLLALHSQSVSSYLAKDQTSCISTLSLLARINPTAPEVYSTLGLALAESSLKQSYDAYTIAASLTQKDWTAWLKCASLAYDIYLKTFNDQWLENCKDDYKEALKWGATEQHYLSYSDLPGGNYNPNAVDLALAVGCKWWNGRRSRGYVESNVSELFLVNSEDLITLGSRCENVLGSRGGVKEGVEGLKRGLWRNQGLWNEEDYKKYRIFNNGFTREGETSVLLKSWEGKIKGYFFSTRNGQTGYYLDVLKRQIVKPQPQNFDKERTQILSTSSSDRIANLKQLNDSEKKHQTSLKKYYTLLLSDVENLEPSGTVFSSVTTTESFVLALLRSSRYYWVNDVITSLKTHLRMRVEEIQLRRELNKGELTPPAPKPPVLTLPAPKPPVEIVALVLDTKDNALDDGDSWLDDVNLDLDKDGGFMLGGVDGDQVDSTWSPLCEGDFPSGGSSSEDHERDFHNLQVFLVSKGGMVEEQIAEEWATPLLPNAIKTVLKKEGYLPATSSRWTRGKNSRPVPMGNFAMDKTTTIGLQKYLNANKVGIEAKPDLELDGLFGPVTVETMRKFIDKWADEETGGEVLLPHESEESEEGEE</sequence>